<keyword evidence="3" id="KW-1185">Reference proteome</keyword>
<evidence type="ECO:0000256" key="1">
    <source>
        <dbReference type="SAM" id="Phobius"/>
    </source>
</evidence>
<name>A0A9P4L4R9_9PLEO</name>
<feature type="transmembrane region" description="Helical" evidence="1">
    <location>
        <begin position="61"/>
        <end position="85"/>
    </location>
</feature>
<dbReference type="RefSeq" id="XP_040784368.1">
    <property type="nucleotide sequence ID" value="XM_040926987.1"/>
</dbReference>
<evidence type="ECO:0000313" key="2">
    <source>
        <dbReference type="EMBL" id="KAF1841805.1"/>
    </source>
</evidence>
<dbReference type="Proteomes" id="UP000800039">
    <property type="component" value="Unassembled WGS sequence"/>
</dbReference>
<sequence>MSRYAGCSVLDQQDGSRHMPGSVSLLPRLVTGFCIAQPECLKKTDSTRKSDKSSAIARTSYCIVFVIIICRAYGILIIMLAIGWVNFMGSMLVSKGLNTGSSHKNNALASRAWVLELKIASMEMKCVEYHSIYVEKQNLSCLRMALTFKV</sequence>
<gene>
    <name evidence="2" type="ORF">K460DRAFT_173785</name>
</gene>
<comment type="caution">
    <text evidence="2">The sequence shown here is derived from an EMBL/GenBank/DDBJ whole genome shotgun (WGS) entry which is preliminary data.</text>
</comment>
<protein>
    <submittedName>
        <fullName evidence="2">Uncharacterized protein</fullName>
    </submittedName>
</protein>
<organism evidence="2 3">
    <name type="scientific">Cucurbitaria berberidis CBS 394.84</name>
    <dbReference type="NCBI Taxonomy" id="1168544"/>
    <lineage>
        <taxon>Eukaryota</taxon>
        <taxon>Fungi</taxon>
        <taxon>Dikarya</taxon>
        <taxon>Ascomycota</taxon>
        <taxon>Pezizomycotina</taxon>
        <taxon>Dothideomycetes</taxon>
        <taxon>Pleosporomycetidae</taxon>
        <taxon>Pleosporales</taxon>
        <taxon>Pleosporineae</taxon>
        <taxon>Cucurbitariaceae</taxon>
        <taxon>Cucurbitaria</taxon>
    </lineage>
</organism>
<keyword evidence="1" id="KW-0812">Transmembrane</keyword>
<dbReference type="GeneID" id="63844239"/>
<keyword evidence="1" id="KW-0472">Membrane</keyword>
<proteinExistence type="predicted"/>
<dbReference type="AlphaFoldDB" id="A0A9P4L4R9"/>
<dbReference type="EMBL" id="ML976618">
    <property type="protein sequence ID" value="KAF1841805.1"/>
    <property type="molecule type" value="Genomic_DNA"/>
</dbReference>
<accession>A0A9P4L4R9</accession>
<reference evidence="2" key="1">
    <citation type="submission" date="2020-01" db="EMBL/GenBank/DDBJ databases">
        <authorList>
            <consortium name="DOE Joint Genome Institute"/>
            <person name="Haridas S."/>
            <person name="Albert R."/>
            <person name="Binder M."/>
            <person name="Bloem J."/>
            <person name="Labutti K."/>
            <person name="Salamov A."/>
            <person name="Andreopoulos B."/>
            <person name="Baker S.E."/>
            <person name="Barry K."/>
            <person name="Bills G."/>
            <person name="Bluhm B.H."/>
            <person name="Cannon C."/>
            <person name="Castanera R."/>
            <person name="Culley D.E."/>
            <person name="Daum C."/>
            <person name="Ezra D."/>
            <person name="Gonzalez J.B."/>
            <person name="Henrissat B."/>
            <person name="Kuo A."/>
            <person name="Liang C."/>
            <person name="Lipzen A."/>
            <person name="Lutzoni F."/>
            <person name="Magnuson J."/>
            <person name="Mondo S."/>
            <person name="Nolan M."/>
            <person name="Ohm R."/>
            <person name="Pangilinan J."/>
            <person name="Park H.-J."/>
            <person name="Ramirez L."/>
            <person name="Alfaro M."/>
            <person name="Sun H."/>
            <person name="Tritt A."/>
            <person name="Yoshinaga Y."/>
            <person name="Zwiers L.-H."/>
            <person name="Turgeon B.G."/>
            <person name="Goodwin S.B."/>
            <person name="Spatafora J.W."/>
            <person name="Crous P.W."/>
            <person name="Grigoriev I.V."/>
        </authorList>
    </citation>
    <scope>NUCLEOTIDE SEQUENCE</scope>
    <source>
        <strain evidence="2">CBS 394.84</strain>
    </source>
</reference>
<keyword evidence="1" id="KW-1133">Transmembrane helix</keyword>
<evidence type="ECO:0000313" key="3">
    <source>
        <dbReference type="Proteomes" id="UP000800039"/>
    </source>
</evidence>